<dbReference type="InterPro" id="IPR013324">
    <property type="entry name" value="RNA_pol_sigma_r3/r4-like"/>
</dbReference>
<comment type="caution">
    <text evidence="8">The sequence shown here is derived from an EMBL/GenBank/DDBJ whole genome shotgun (WGS) entry which is preliminary data.</text>
</comment>
<dbReference type="GO" id="GO:0006352">
    <property type="term" value="P:DNA-templated transcription initiation"/>
    <property type="evidence" value="ECO:0007669"/>
    <property type="project" value="InterPro"/>
</dbReference>
<dbReference type="InterPro" id="IPR036388">
    <property type="entry name" value="WH-like_DNA-bd_sf"/>
</dbReference>
<dbReference type="EMBL" id="JAVDYC010000001">
    <property type="protein sequence ID" value="MDR7325915.1"/>
    <property type="molecule type" value="Genomic_DNA"/>
</dbReference>
<dbReference type="NCBIfam" id="TIGR02937">
    <property type="entry name" value="sigma70-ECF"/>
    <property type="match status" value="1"/>
</dbReference>
<accession>A0AAE4CV68</accession>
<dbReference type="PANTHER" id="PTHR43133:SF50">
    <property type="entry name" value="ECF RNA POLYMERASE SIGMA FACTOR SIGM"/>
    <property type="match status" value="1"/>
</dbReference>
<dbReference type="SUPFAM" id="SSF88946">
    <property type="entry name" value="Sigma2 domain of RNA polymerase sigma factors"/>
    <property type="match status" value="1"/>
</dbReference>
<dbReference type="InterPro" id="IPR013249">
    <property type="entry name" value="RNA_pol_sigma70_r4_t2"/>
</dbReference>
<dbReference type="PANTHER" id="PTHR43133">
    <property type="entry name" value="RNA POLYMERASE ECF-TYPE SIGMA FACTO"/>
    <property type="match status" value="1"/>
</dbReference>
<evidence type="ECO:0000256" key="3">
    <source>
        <dbReference type="ARBA" id="ARBA00023082"/>
    </source>
</evidence>
<keyword evidence="5" id="KW-0804">Transcription</keyword>
<proteinExistence type="inferred from homology"/>
<keyword evidence="4" id="KW-0238">DNA-binding</keyword>
<name>A0AAE4CV68_9ACTN</name>
<evidence type="ECO:0000313" key="9">
    <source>
        <dbReference type="Proteomes" id="UP001183629"/>
    </source>
</evidence>
<dbReference type="Proteomes" id="UP001183629">
    <property type="component" value="Unassembled WGS sequence"/>
</dbReference>
<gene>
    <name evidence="8" type="ORF">J2S44_006165</name>
</gene>
<comment type="similarity">
    <text evidence="1">Belongs to the sigma-70 factor family. ECF subfamily.</text>
</comment>
<dbReference type="InterPro" id="IPR039425">
    <property type="entry name" value="RNA_pol_sigma-70-like"/>
</dbReference>
<dbReference type="GO" id="GO:0003677">
    <property type="term" value="F:DNA binding"/>
    <property type="evidence" value="ECO:0007669"/>
    <property type="project" value="UniProtKB-KW"/>
</dbReference>
<dbReference type="InterPro" id="IPR014284">
    <property type="entry name" value="RNA_pol_sigma-70_dom"/>
</dbReference>
<dbReference type="Gene3D" id="1.10.10.10">
    <property type="entry name" value="Winged helix-like DNA-binding domain superfamily/Winged helix DNA-binding domain"/>
    <property type="match status" value="1"/>
</dbReference>
<evidence type="ECO:0000256" key="5">
    <source>
        <dbReference type="ARBA" id="ARBA00023163"/>
    </source>
</evidence>
<dbReference type="Pfam" id="PF04542">
    <property type="entry name" value="Sigma70_r2"/>
    <property type="match status" value="1"/>
</dbReference>
<dbReference type="Gene3D" id="1.10.1740.10">
    <property type="match status" value="1"/>
</dbReference>
<feature type="domain" description="RNA polymerase sigma factor 70 region 4 type 2" evidence="7">
    <location>
        <begin position="104"/>
        <end position="156"/>
    </location>
</feature>
<protein>
    <submittedName>
        <fullName evidence="8">RNA polymerase sigma-70 factor (Sigma-E family)</fullName>
    </submittedName>
</protein>
<dbReference type="InterPro" id="IPR007627">
    <property type="entry name" value="RNA_pol_sigma70_r2"/>
</dbReference>
<evidence type="ECO:0000256" key="2">
    <source>
        <dbReference type="ARBA" id="ARBA00023015"/>
    </source>
</evidence>
<sequence>MQAELEQQYVEYVRSRLTRLRRSAYLLCGDWHRADDIVQATLTAVYLNWKHASRVGNLDGYVHRALVRRYLDERRLLWSRVRLGEIPEHAATVAGADDHVGERDELAAALQALPKGQRAAIVLRHIEGLSVEETAHALGCSTSNVKSQCSRGLASLRARLSEWDAVGSGGRA</sequence>
<dbReference type="CDD" id="cd06171">
    <property type="entry name" value="Sigma70_r4"/>
    <property type="match status" value="1"/>
</dbReference>
<dbReference type="RefSeq" id="WP_310421013.1">
    <property type="nucleotide sequence ID" value="NZ_JAVDYC010000001.1"/>
</dbReference>
<dbReference type="AlphaFoldDB" id="A0AAE4CV68"/>
<dbReference type="InterPro" id="IPR013325">
    <property type="entry name" value="RNA_pol_sigma_r2"/>
</dbReference>
<feature type="domain" description="RNA polymerase sigma-70 region 2" evidence="6">
    <location>
        <begin position="13"/>
        <end position="75"/>
    </location>
</feature>
<keyword evidence="9" id="KW-1185">Reference proteome</keyword>
<dbReference type="Pfam" id="PF08281">
    <property type="entry name" value="Sigma70_r4_2"/>
    <property type="match status" value="1"/>
</dbReference>
<keyword evidence="3" id="KW-0731">Sigma factor</keyword>
<evidence type="ECO:0000313" key="8">
    <source>
        <dbReference type="EMBL" id="MDR7325915.1"/>
    </source>
</evidence>
<evidence type="ECO:0000259" key="7">
    <source>
        <dbReference type="Pfam" id="PF08281"/>
    </source>
</evidence>
<organism evidence="8 9">
    <name type="scientific">Catenuloplanes niger</name>
    <dbReference type="NCBI Taxonomy" id="587534"/>
    <lineage>
        <taxon>Bacteria</taxon>
        <taxon>Bacillati</taxon>
        <taxon>Actinomycetota</taxon>
        <taxon>Actinomycetes</taxon>
        <taxon>Micromonosporales</taxon>
        <taxon>Micromonosporaceae</taxon>
        <taxon>Catenuloplanes</taxon>
    </lineage>
</organism>
<keyword evidence="2" id="KW-0805">Transcription regulation</keyword>
<reference evidence="8 9" key="1">
    <citation type="submission" date="2023-07" db="EMBL/GenBank/DDBJ databases">
        <title>Sequencing the genomes of 1000 actinobacteria strains.</title>
        <authorList>
            <person name="Klenk H.-P."/>
        </authorList>
    </citation>
    <scope>NUCLEOTIDE SEQUENCE [LARGE SCALE GENOMIC DNA]</scope>
    <source>
        <strain evidence="8 9">DSM 44711</strain>
    </source>
</reference>
<evidence type="ECO:0000259" key="6">
    <source>
        <dbReference type="Pfam" id="PF04542"/>
    </source>
</evidence>
<evidence type="ECO:0000256" key="1">
    <source>
        <dbReference type="ARBA" id="ARBA00010641"/>
    </source>
</evidence>
<evidence type="ECO:0000256" key="4">
    <source>
        <dbReference type="ARBA" id="ARBA00023125"/>
    </source>
</evidence>
<dbReference type="SUPFAM" id="SSF88659">
    <property type="entry name" value="Sigma3 and sigma4 domains of RNA polymerase sigma factors"/>
    <property type="match status" value="1"/>
</dbReference>
<dbReference type="GO" id="GO:0016987">
    <property type="term" value="F:sigma factor activity"/>
    <property type="evidence" value="ECO:0007669"/>
    <property type="project" value="UniProtKB-KW"/>
</dbReference>